<evidence type="ECO:0000313" key="2">
    <source>
        <dbReference type="Proteomes" id="UP000635726"/>
    </source>
</evidence>
<sequence length="169" mass="17638">MPAHRPHRLPARPWAALAWLWLATLLFVGQVALHAATPAGQTMAAVLAAALRPAVQEPPAQAMSGMDMNGTGMDGTDTTAPHPAPHRNITRAADRANPAVPCPDGHAGHMEGLCCMPPMALVPRFWTPPPLPLGRRAVPLARAVAEALRVLRATARGPPTPRTAAPAAA</sequence>
<dbReference type="Proteomes" id="UP000635726">
    <property type="component" value="Unassembled WGS sequence"/>
</dbReference>
<reference evidence="1" key="2">
    <citation type="submission" date="2020-09" db="EMBL/GenBank/DDBJ databases">
        <authorList>
            <person name="Sun Q."/>
            <person name="Ohkuma M."/>
        </authorList>
    </citation>
    <scope>NUCLEOTIDE SEQUENCE</scope>
    <source>
        <strain evidence="1">JCM 14371</strain>
    </source>
</reference>
<proteinExistence type="predicted"/>
<gene>
    <name evidence="1" type="ORF">GCM10008939_31590</name>
</gene>
<organism evidence="1 2">
    <name type="scientific">Deinococcus aquiradiocola</name>
    <dbReference type="NCBI Taxonomy" id="393059"/>
    <lineage>
        <taxon>Bacteria</taxon>
        <taxon>Thermotogati</taxon>
        <taxon>Deinococcota</taxon>
        <taxon>Deinococci</taxon>
        <taxon>Deinococcales</taxon>
        <taxon>Deinococcaceae</taxon>
        <taxon>Deinococcus</taxon>
    </lineage>
</organism>
<accession>A0A917PMT6</accession>
<dbReference type="RefSeq" id="WP_188964273.1">
    <property type="nucleotide sequence ID" value="NZ_BMOE01000014.1"/>
</dbReference>
<keyword evidence="2" id="KW-1185">Reference proteome</keyword>
<dbReference type="EMBL" id="BMOE01000014">
    <property type="protein sequence ID" value="GGJ85378.1"/>
    <property type="molecule type" value="Genomic_DNA"/>
</dbReference>
<dbReference type="AlphaFoldDB" id="A0A917PMT6"/>
<reference evidence="1" key="1">
    <citation type="journal article" date="2014" name="Int. J. Syst. Evol. Microbiol.">
        <title>Complete genome sequence of Corynebacterium casei LMG S-19264T (=DSM 44701T), isolated from a smear-ripened cheese.</title>
        <authorList>
            <consortium name="US DOE Joint Genome Institute (JGI-PGF)"/>
            <person name="Walter F."/>
            <person name="Albersmeier A."/>
            <person name="Kalinowski J."/>
            <person name="Ruckert C."/>
        </authorList>
    </citation>
    <scope>NUCLEOTIDE SEQUENCE</scope>
    <source>
        <strain evidence="1">JCM 14371</strain>
    </source>
</reference>
<protein>
    <submittedName>
        <fullName evidence="1">Uncharacterized protein</fullName>
    </submittedName>
</protein>
<evidence type="ECO:0000313" key="1">
    <source>
        <dbReference type="EMBL" id="GGJ85378.1"/>
    </source>
</evidence>
<name>A0A917PMT6_9DEIO</name>
<comment type="caution">
    <text evidence="1">The sequence shown here is derived from an EMBL/GenBank/DDBJ whole genome shotgun (WGS) entry which is preliminary data.</text>
</comment>